<evidence type="ECO:0000259" key="7">
    <source>
        <dbReference type="Pfam" id="PF05239"/>
    </source>
</evidence>
<keyword evidence="4 5" id="KW-0143">Chaperone</keyword>
<dbReference type="SUPFAM" id="SSF50447">
    <property type="entry name" value="Translation proteins"/>
    <property type="match status" value="1"/>
</dbReference>
<evidence type="ECO:0000313" key="9">
    <source>
        <dbReference type="Proteomes" id="UP000295416"/>
    </source>
</evidence>
<dbReference type="GO" id="GO:0005737">
    <property type="term" value="C:cytoplasm"/>
    <property type="evidence" value="ECO:0007669"/>
    <property type="project" value="UniProtKB-SubCell"/>
</dbReference>
<protein>
    <recommendedName>
        <fullName evidence="5">Ribosome maturation factor RimM</fullName>
    </recommendedName>
</protein>
<dbReference type="Gene3D" id="2.30.30.240">
    <property type="entry name" value="PRC-barrel domain"/>
    <property type="match status" value="1"/>
</dbReference>
<dbReference type="Pfam" id="PF01782">
    <property type="entry name" value="RimM"/>
    <property type="match status" value="1"/>
</dbReference>
<comment type="similarity">
    <text evidence="5">Belongs to the RimM family.</text>
</comment>
<dbReference type="InterPro" id="IPR011033">
    <property type="entry name" value="PRC_barrel-like_sf"/>
</dbReference>
<dbReference type="PANTHER" id="PTHR33692">
    <property type="entry name" value="RIBOSOME MATURATION FACTOR RIMM"/>
    <property type="match status" value="1"/>
</dbReference>
<dbReference type="PANTHER" id="PTHR33692:SF1">
    <property type="entry name" value="RIBOSOME MATURATION FACTOR RIMM"/>
    <property type="match status" value="1"/>
</dbReference>
<dbReference type="HAMAP" id="MF_00014">
    <property type="entry name" value="Ribosome_mat_RimM"/>
    <property type="match status" value="1"/>
</dbReference>
<dbReference type="GO" id="GO:0006364">
    <property type="term" value="P:rRNA processing"/>
    <property type="evidence" value="ECO:0007669"/>
    <property type="project" value="UniProtKB-UniRule"/>
</dbReference>
<evidence type="ECO:0000256" key="1">
    <source>
        <dbReference type="ARBA" id="ARBA00022490"/>
    </source>
</evidence>
<feature type="domain" description="PRC-barrel" evidence="7">
    <location>
        <begin position="114"/>
        <end position="185"/>
    </location>
</feature>
<comment type="subcellular location">
    <subcellularLocation>
        <location evidence="5">Cytoplasm</location>
    </subcellularLocation>
</comment>
<keyword evidence="1 5" id="KW-0963">Cytoplasm</keyword>
<reference evidence="8 9" key="1">
    <citation type="submission" date="2019-03" db="EMBL/GenBank/DDBJ databases">
        <title>Genomic Encyclopedia of Type Strains, Phase IV (KMG-IV): sequencing the most valuable type-strain genomes for metagenomic binning, comparative biology and taxonomic classification.</title>
        <authorList>
            <person name="Goeker M."/>
        </authorList>
    </citation>
    <scope>NUCLEOTIDE SEQUENCE [LARGE SCALE GENOMIC DNA]</scope>
    <source>
        <strain evidence="8 9">DSM 19377</strain>
    </source>
</reference>
<dbReference type="InterPro" id="IPR027275">
    <property type="entry name" value="PRC-brl_dom"/>
</dbReference>
<dbReference type="AlphaFoldDB" id="A0A4V2SMY9"/>
<comment type="function">
    <text evidence="5">An accessory protein needed during the final step in the assembly of 30S ribosomal subunit, possibly for assembly of the head region. Essential for efficient processing of 16S rRNA. May be needed both before and after RbfA during the maturation of 16S rRNA. It has affinity for free ribosomal 30S subunits but not for 70S ribosomes.</text>
</comment>
<comment type="domain">
    <text evidence="5">The PRC barrel domain binds ribosomal protein uS19.</text>
</comment>
<organism evidence="8 9">
    <name type="scientific">Scopulibacillus darangshiensis</name>
    <dbReference type="NCBI Taxonomy" id="442528"/>
    <lineage>
        <taxon>Bacteria</taxon>
        <taxon>Bacillati</taxon>
        <taxon>Bacillota</taxon>
        <taxon>Bacilli</taxon>
        <taxon>Bacillales</taxon>
        <taxon>Sporolactobacillaceae</taxon>
        <taxon>Scopulibacillus</taxon>
    </lineage>
</organism>
<evidence type="ECO:0000256" key="2">
    <source>
        <dbReference type="ARBA" id="ARBA00022517"/>
    </source>
</evidence>
<dbReference type="EMBL" id="SLXK01000012">
    <property type="protein sequence ID" value="TCP29156.1"/>
    <property type="molecule type" value="Genomic_DNA"/>
</dbReference>
<keyword evidence="9" id="KW-1185">Reference proteome</keyword>
<sequence length="190" mass="21887">MFPLFFYIIKDKGMKRMTEWFYVGKIVNTHGIKGEVRVISDTDFTEDRYASGEKLYLSRLKGSRYEPLIVESYRRHKQFDLLKFEGLNNINDVEAFKGSFLFIPKEQLSPLEDNAFYYHEIIGCEVVTEDGNSLGKIKEILSPGANDVWVVKTKGKDILLPYIEDVVKHVDIADKKVTVHLMAGLVDDEN</sequence>
<dbReference type="InterPro" id="IPR002676">
    <property type="entry name" value="RimM_N"/>
</dbReference>
<name>A0A4V2SMY9_9BACL</name>
<comment type="subunit">
    <text evidence="5">Binds ribosomal protein uS19.</text>
</comment>
<dbReference type="GO" id="GO:0042274">
    <property type="term" value="P:ribosomal small subunit biogenesis"/>
    <property type="evidence" value="ECO:0007669"/>
    <property type="project" value="UniProtKB-UniRule"/>
</dbReference>
<dbReference type="InterPro" id="IPR011961">
    <property type="entry name" value="RimM"/>
</dbReference>
<feature type="domain" description="RimM N-terminal" evidence="6">
    <location>
        <begin position="23"/>
        <end position="107"/>
    </location>
</feature>
<evidence type="ECO:0000256" key="3">
    <source>
        <dbReference type="ARBA" id="ARBA00022552"/>
    </source>
</evidence>
<dbReference type="Pfam" id="PF05239">
    <property type="entry name" value="PRC"/>
    <property type="match status" value="1"/>
</dbReference>
<dbReference type="NCBIfam" id="TIGR02273">
    <property type="entry name" value="16S_RimM"/>
    <property type="match status" value="1"/>
</dbReference>
<dbReference type="Gene3D" id="2.40.30.60">
    <property type="entry name" value="RimM"/>
    <property type="match status" value="1"/>
</dbReference>
<comment type="caution">
    <text evidence="8">The sequence shown here is derived from an EMBL/GenBank/DDBJ whole genome shotgun (WGS) entry which is preliminary data.</text>
</comment>
<evidence type="ECO:0000313" key="8">
    <source>
        <dbReference type="EMBL" id="TCP29156.1"/>
    </source>
</evidence>
<dbReference type="SUPFAM" id="SSF50346">
    <property type="entry name" value="PRC-barrel domain"/>
    <property type="match status" value="1"/>
</dbReference>
<accession>A0A4V2SMY9</accession>
<dbReference type="Proteomes" id="UP000295416">
    <property type="component" value="Unassembled WGS sequence"/>
</dbReference>
<dbReference type="InterPro" id="IPR036976">
    <property type="entry name" value="RimM_N_sf"/>
</dbReference>
<dbReference type="GO" id="GO:0043022">
    <property type="term" value="F:ribosome binding"/>
    <property type="evidence" value="ECO:0007669"/>
    <property type="project" value="InterPro"/>
</dbReference>
<evidence type="ECO:0000259" key="6">
    <source>
        <dbReference type="Pfam" id="PF01782"/>
    </source>
</evidence>
<keyword evidence="3 5" id="KW-0698">rRNA processing</keyword>
<dbReference type="GO" id="GO:0005840">
    <property type="term" value="C:ribosome"/>
    <property type="evidence" value="ECO:0007669"/>
    <property type="project" value="InterPro"/>
</dbReference>
<keyword evidence="2 5" id="KW-0690">Ribosome biogenesis</keyword>
<dbReference type="InterPro" id="IPR009000">
    <property type="entry name" value="Transl_B-barrel_sf"/>
</dbReference>
<gene>
    <name evidence="5" type="primary">rimM</name>
    <name evidence="8" type="ORF">EV207_11281</name>
</gene>
<proteinExistence type="inferred from homology"/>
<evidence type="ECO:0000256" key="4">
    <source>
        <dbReference type="ARBA" id="ARBA00023186"/>
    </source>
</evidence>
<evidence type="ECO:0000256" key="5">
    <source>
        <dbReference type="HAMAP-Rule" id="MF_00014"/>
    </source>
</evidence>